<dbReference type="SUPFAM" id="SSF52540">
    <property type="entry name" value="P-loop containing nucleoside triphosphate hydrolases"/>
    <property type="match status" value="1"/>
</dbReference>
<keyword evidence="2" id="KW-1185">Reference proteome</keyword>
<dbReference type="PANTHER" id="PTHR41313">
    <property type="entry name" value="ADENINE-SPECIFIC METHYLTRANSFERASE"/>
    <property type="match status" value="1"/>
</dbReference>
<dbReference type="EMBL" id="LRQG01000218">
    <property type="protein sequence ID" value="KXA33651.1"/>
    <property type="molecule type" value="Genomic_DNA"/>
</dbReference>
<organism evidence="1 2">
    <name type="scientific">Prevotella corporis</name>
    <dbReference type="NCBI Taxonomy" id="28128"/>
    <lineage>
        <taxon>Bacteria</taxon>
        <taxon>Pseudomonadati</taxon>
        <taxon>Bacteroidota</taxon>
        <taxon>Bacteroidia</taxon>
        <taxon>Bacteroidales</taxon>
        <taxon>Prevotellaceae</taxon>
        <taxon>Prevotella</taxon>
    </lineage>
</organism>
<proteinExistence type="predicted"/>
<dbReference type="AlphaFoldDB" id="A0A133PW32"/>
<protein>
    <recommendedName>
        <fullName evidence="3">DNA methylase adenine-specific domain-containing protein</fullName>
    </recommendedName>
</protein>
<gene>
    <name evidence="1" type="ORF">HMPREF3226_02375</name>
</gene>
<reference evidence="2" key="1">
    <citation type="submission" date="2016-01" db="EMBL/GenBank/DDBJ databases">
        <authorList>
            <person name="Mitreva M."/>
            <person name="Pepin K.H."/>
            <person name="Mihindukulasuriya K.A."/>
            <person name="Fulton R."/>
            <person name="Fronick C."/>
            <person name="O'Laughlin M."/>
            <person name="Miner T."/>
            <person name="Herter B."/>
            <person name="Rosa B.A."/>
            <person name="Cordes M."/>
            <person name="Tomlinson C."/>
            <person name="Wollam A."/>
            <person name="Palsikar V.B."/>
            <person name="Mardis E.R."/>
            <person name="Wilson R.K."/>
        </authorList>
    </citation>
    <scope>NUCLEOTIDE SEQUENCE [LARGE SCALE GENOMIC DNA]</scope>
    <source>
        <strain evidence="2">MJR7716</strain>
    </source>
</reference>
<sequence length="248" mass="28422">EKAERIESWLLDHPEHEEAKQSLTALRAATPTPIPFADLDFNLGERWIPAKVYGKFASEFFETDIRVSYHSNMDEYAIGCDQKNGNIWHKYAVQGEFRRYDGLNLLKHALHNTIPDINKSKTILDAEGNEKTIKVRDGHAIQMANAKIEEIRQGFVDWLGRTPDTFKEQLSDRYNRLFNCFVRPNFDGTHQSFPDLDLKRLGIQDLYKSQKDAVWMLKTNGGGICDHEVGAGKTLIMCTAAYEMKRLG</sequence>
<name>A0A133PW32_9BACT</name>
<dbReference type="PANTHER" id="PTHR41313:SF1">
    <property type="entry name" value="DNA METHYLASE ADENINE-SPECIFIC DOMAIN-CONTAINING PROTEIN"/>
    <property type="match status" value="1"/>
</dbReference>
<dbReference type="InterPro" id="IPR052933">
    <property type="entry name" value="DNA_Protect_Modify"/>
</dbReference>
<evidence type="ECO:0000313" key="1">
    <source>
        <dbReference type="EMBL" id="KXA33651.1"/>
    </source>
</evidence>
<feature type="non-terminal residue" evidence="1">
    <location>
        <position position="1"/>
    </location>
</feature>
<dbReference type="Proteomes" id="UP000070533">
    <property type="component" value="Unassembled WGS sequence"/>
</dbReference>
<evidence type="ECO:0008006" key="3">
    <source>
        <dbReference type="Google" id="ProtNLM"/>
    </source>
</evidence>
<evidence type="ECO:0000313" key="2">
    <source>
        <dbReference type="Proteomes" id="UP000070533"/>
    </source>
</evidence>
<feature type="non-terminal residue" evidence="1">
    <location>
        <position position="248"/>
    </location>
</feature>
<dbReference type="STRING" id="28128.HMPREF3226_02375"/>
<accession>A0A133PW32</accession>
<comment type="caution">
    <text evidence="1">The sequence shown here is derived from an EMBL/GenBank/DDBJ whole genome shotgun (WGS) entry which is preliminary data.</text>
</comment>
<dbReference type="InterPro" id="IPR027417">
    <property type="entry name" value="P-loop_NTPase"/>
</dbReference>